<evidence type="ECO:0000256" key="1">
    <source>
        <dbReference type="ARBA" id="ARBA00022723"/>
    </source>
</evidence>
<gene>
    <name evidence="6" type="ORF">CC86DRAFT_204550</name>
</gene>
<dbReference type="OrthoDB" id="8062037at2759"/>
<dbReference type="GO" id="GO:0061630">
    <property type="term" value="F:ubiquitin protein ligase activity"/>
    <property type="evidence" value="ECO:0007669"/>
    <property type="project" value="TreeGrafter"/>
</dbReference>
<dbReference type="GO" id="GO:0008270">
    <property type="term" value="F:zinc ion binding"/>
    <property type="evidence" value="ECO:0007669"/>
    <property type="project" value="UniProtKB-KW"/>
</dbReference>
<protein>
    <recommendedName>
        <fullName evidence="5">RING-type domain-containing protein</fullName>
    </recommendedName>
</protein>
<organism evidence="6 7">
    <name type="scientific">Ophiobolus disseminans</name>
    <dbReference type="NCBI Taxonomy" id="1469910"/>
    <lineage>
        <taxon>Eukaryota</taxon>
        <taxon>Fungi</taxon>
        <taxon>Dikarya</taxon>
        <taxon>Ascomycota</taxon>
        <taxon>Pezizomycotina</taxon>
        <taxon>Dothideomycetes</taxon>
        <taxon>Pleosporomycetidae</taxon>
        <taxon>Pleosporales</taxon>
        <taxon>Pleosporineae</taxon>
        <taxon>Phaeosphaeriaceae</taxon>
        <taxon>Ophiobolus</taxon>
    </lineage>
</organism>
<proteinExistence type="predicted"/>
<dbReference type="PANTHER" id="PTHR45969">
    <property type="entry name" value="RING ZINC FINGER PROTEIN-RELATED"/>
    <property type="match status" value="1"/>
</dbReference>
<dbReference type="SUPFAM" id="SSF57850">
    <property type="entry name" value="RING/U-box"/>
    <property type="match status" value="1"/>
</dbReference>
<evidence type="ECO:0000313" key="7">
    <source>
        <dbReference type="Proteomes" id="UP000799424"/>
    </source>
</evidence>
<accession>A0A6A7A483</accession>
<dbReference type="EMBL" id="MU006223">
    <property type="protein sequence ID" value="KAF2828122.1"/>
    <property type="molecule type" value="Genomic_DNA"/>
</dbReference>
<keyword evidence="1" id="KW-0479">Metal-binding</keyword>
<evidence type="ECO:0000313" key="6">
    <source>
        <dbReference type="EMBL" id="KAF2828122.1"/>
    </source>
</evidence>
<dbReference type="GO" id="GO:0016567">
    <property type="term" value="P:protein ubiquitination"/>
    <property type="evidence" value="ECO:0007669"/>
    <property type="project" value="TreeGrafter"/>
</dbReference>
<evidence type="ECO:0000256" key="4">
    <source>
        <dbReference type="PROSITE-ProRule" id="PRU00175"/>
    </source>
</evidence>
<dbReference type="AlphaFoldDB" id="A0A6A7A483"/>
<evidence type="ECO:0000256" key="2">
    <source>
        <dbReference type="ARBA" id="ARBA00022771"/>
    </source>
</evidence>
<feature type="domain" description="RING-type" evidence="5">
    <location>
        <begin position="30"/>
        <end position="83"/>
    </location>
</feature>
<dbReference type="PROSITE" id="PS50089">
    <property type="entry name" value="ZF_RING_2"/>
    <property type="match status" value="1"/>
</dbReference>
<reference evidence="6" key="1">
    <citation type="journal article" date="2020" name="Stud. Mycol.">
        <title>101 Dothideomycetes genomes: a test case for predicting lifestyles and emergence of pathogens.</title>
        <authorList>
            <person name="Haridas S."/>
            <person name="Albert R."/>
            <person name="Binder M."/>
            <person name="Bloem J."/>
            <person name="Labutti K."/>
            <person name="Salamov A."/>
            <person name="Andreopoulos B."/>
            <person name="Baker S."/>
            <person name="Barry K."/>
            <person name="Bills G."/>
            <person name="Bluhm B."/>
            <person name="Cannon C."/>
            <person name="Castanera R."/>
            <person name="Culley D."/>
            <person name="Daum C."/>
            <person name="Ezra D."/>
            <person name="Gonzalez J."/>
            <person name="Henrissat B."/>
            <person name="Kuo A."/>
            <person name="Liang C."/>
            <person name="Lipzen A."/>
            <person name="Lutzoni F."/>
            <person name="Magnuson J."/>
            <person name="Mondo S."/>
            <person name="Nolan M."/>
            <person name="Ohm R."/>
            <person name="Pangilinan J."/>
            <person name="Park H.-J."/>
            <person name="Ramirez L."/>
            <person name="Alfaro M."/>
            <person name="Sun H."/>
            <person name="Tritt A."/>
            <person name="Yoshinaga Y."/>
            <person name="Zwiers L.-H."/>
            <person name="Turgeon B."/>
            <person name="Goodwin S."/>
            <person name="Spatafora J."/>
            <person name="Crous P."/>
            <person name="Grigoriev I."/>
        </authorList>
    </citation>
    <scope>NUCLEOTIDE SEQUENCE</scope>
    <source>
        <strain evidence="6">CBS 113818</strain>
    </source>
</reference>
<dbReference type="Pfam" id="PF00097">
    <property type="entry name" value="zf-C3HC4"/>
    <property type="match status" value="1"/>
</dbReference>
<dbReference type="SMART" id="SM00184">
    <property type="entry name" value="RING"/>
    <property type="match status" value="1"/>
</dbReference>
<dbReference type="InterPro" id="IPR013083">
    <property type="entry name" value="Znf_RING/FYVE/PHD"/>
</dbReference>
<dbReference type="Proteomes" id="UP000799424">
    <property type="component" value="Unassembled WGS sequence"/>
</dbReference>
<evidence type="ECO:0000256" key="3">
    <source>
        <dbReference type="ARBA" id="ARBA00022833"/>
    </source>
</evidence>
<keyword evidence="2 4" id="KW-0863">Zinc-finger</keyword>
<dbReference type="Gene3D" id="3.30.40.10">
    <property type="entry name" value="Zinc/RING finger domain, C3HC4 (zinc finger)"/>
    <property type="match status" value="1"/>
</dbReference>
<evidence type="ECO:0000259" key="5">
    <source>
        <dbReference type="PROSITE" id="PS50089"/>
    </source>
</evidence>
<dbReference type="InterPro" id="IPR018957">
    <property type="entry name" value="Znf_C3HC4_RING-type"/>
</dbReference>
<sequence length="205" mass="23724">MTEFEDVSTFFHRGIANLGDNHYTTNDTVCNICQEGDMTGDESSSAPVVQIRRCLHMFHKVCLAEWAVCSFRDSGSATCPMCRAVLVREPNLNNRENSNAPTRQELQVFLRERLARTIAHTPQTLVEEYEQAKEIIRIAVATRRHLDLYINPVRLRTAMIFVEDYEAAHPFTRVRNRLDGCRYRISKWCARRLGLRYTSADIHFV</sequence>
<keyword evidence="7" id="KW-1185">Reference proteome</keyword>
<dbReference type="PANTHER" id="PTHR45969:SF69">
    <property type="entry name" value="FINGER DOMAIN PROTEIN, PUTATIVE (AFU_ORTHOLOGUE AFUA_3G12190)-RELATED"/>
    <property type="match status" value="1"/>
</dbReference>
<name>A0A6A7A483_9PLEO</name>
<keyword evidence="3" id="KW-0862">Zinc</keyword>
<dbReference type="InterPro" id="IPR001841">
    <property type="entry name" value="Znf_RING"/>
</dbReference>